<name>B0MUM0_9BACT</name>
<sequence length="55" mass="6548">MQLKSWQKICTSKKRVLYLHHIMKYRRTGLSVTTNIEHKGYNKTVIILHGGLFIY</sequence>
<organism evidence="2 3">
    <name type="scientific">Alistipes putredinis DSM 17216</name>
    <dbReference type="NCBI Taxonomy" id="445970"/>
    <lineage>
        <taxon>Bacteria</taxon>
        <taxon>Pseudomonadati</taxon>
        <taxon>Bacteroidota</taxon>
        <taxon>Bacteroidia</taxon>
        <taxon>Bacteroidales</taxon>
        <taxon>Rikenellaceae</taxon>
        <taxon>Alistipes</taxon>
    </lineage>
</organism>
<comment type="caution">
    <text evidence="2">The sequence shown here is derived from an EMBL/GenBank/DDBJ whole genome shotgun (WGS) entry which is preliminary data.</text>
</comment>
<proteinExistence type="predicted"/>
<dbReference type="AlphaFoldDB" id="B0MUM0"/>
<dbReference type="EMBL" id="ABFK02000017">
    <property type="protein sequence ID" value="EDS03643.1"/>
    <property type="molecule type" value="Genomic_DNA"/>
</dbReference>
<evidence type="ECO:0000313" key="3">
    <source>
        <dbReference type="Proteomes" id="UP000005819"/>
    </source>
</evidence>
<accession>B0MUM0</accession>
<dbReference type="EMBL" id="ABFK02000020">
    <property type="protein sequence ID" value="EDS02121.1"/>
    <property type="molecule type" value="Genomic_DNA"/>
</dbReference>
<dbReference type="HOGENOM" id="CLU_3021616_0_0_10"/>
<dbReference type="Proteomes" id="UP000005819">
    <property type="component" value="Unassembled WGS sequence"/>
</dbReference>
<evidence type="ECO:0000313" key="1">
    <source>
        <dbReference type="EMBL" id="EDS02121.1"/>
    </source>
</evidence>
<protein>
    <submittedName>
        <fullName evidence="2">Uncharacterized protein</fullName>
    </submittedName>
</protein>
<gene>
    <name evidence="2" type="ORF">ALIPUT_00694</name>
    <name evidence="1" type="ORF">ALIPUT_01640</name>
</gene>
<reference evidence="2 3" key="1">
    <citation type="submission" date="2007-10" db="EMBL/GenBank/DDBJ databases">
        <authorList>
            <person name="Fulton L."/>
            <person name="Clifton S."/>
            <person name="Fulton B."/>
            <person name="Xu J."/>
            <person name="Minx P."/>
            <person name="Pepin K.H."/>
            <person name="Johnson M."/>
            <person name="Thiruvilangam P."/>
            <person name="Bhonagiri V."/>
            <person name="Nash W.E."/>
            <person name="Mardis E.R."/>
            <person name="Wilson R.K."/>
        </authorList>
    </citation>
    <scope>NUCLEOTIDE SEQUENCE [LARGE SCALE GENOMIC DNA]</scope>
    <source>
        <strain evidence="2 3">DSM 17216</strain>
    </source>
</reference>
<keyword evidence="3" id="KW-1185">Reference proteome</keyword>
<reference evidence="2 3" key="2">
    <citation type="submission" date="2007-11" db="EMBL/GenBank/DDBJ databases">
        <title>Draft genome sequence of Alistipes putredinis (DSM 17216).</title>
        <authorList>
            <person name="Sudarsanam P."/>
            <person name="Ley R."/>
            <person name="Guruge J."/>
            <person name="Turnbaugh P.J."/>
            <person name="Mahowald M."/>
            <person name="Liep D."/>
            <person name="Gordon J."/>
        </authorList>
    </citation>
    <scope>NUCLEOTIDE SEQUENCE [LARGE SCALE GENOMIC DNA]</scope>
    <source>
        <strain evidence="2 3">DSM 17216</strain>
    </source>
</reference>
<evidence type="ECO:0000313" key="2">
    <source>
        <dbReference type="EMBL" id="EDS03643.1"/>
    </source>
</evidence>